<dbReference type="EMBL" id="MU825444">
    <property type="protein sequence ID" value="KAJ7389004.1"/>
    <property type="molecule type" value="Genomic_DNA"/>
</dbReference>
<dbReference type="Proteomes" id="UP001163046">
    <property type="component" value="Unassembled WGS sequence"/>
</dbReference>
<organism evidence="1 2">
    <name type="scientific">Desmophyllum pertusum</name>
    <dbReference type="NCBI Taxonomy" id="174260"/>
    <lineage>
        <taxon>Eukaryota</taxon>
        <taxon>Metazoa</taxon>
        <taxon>Cnidaria</taxon>
        <taxon>Anthozoa</taxon>
        <taxon>Hexacorallia</taxon>
        <taxon>Scleractinia</taxon>
        <taxon>Caryophylliina</taxon>
        <taxon>Caryophylliidae</taxon>
        <taxon>Desmophyllum</taxon>
    </lineage>
</organism>
<evidence type="ECO:0000313" key="1">
    <source>
        <dbReference type="EMBL" id="KAJ7389004.1"/>
    </source>
</evidence>
<gene>
    <name evidence="1" type="ORF">OS493_034393</name>
</gene>
<dbReference type="AlphaFoldDB" id="A0A9W9ZZR4"/>
<evidence type="ECO:0000313" key="2">
    <source>
        <dbReference type="Proteomes" id="UP001163046"/>
    </source>
</evidence>
<sequence length="125" mass="14110">MTTELAIEREANLRAQKKKILQLQRLKYSSDTLKTTDDNVALAGADKHVLFEQENRANLSGYHLIAKEENTVACGRVGESATNNSSTVDKNYGKVNKFEHGETRDLNVEIGLLFHREESEHLPKK</sequence>
<protein>
    <submittedName>
        <fullName evidence="1">Uncharacterized protein</fullName>
    </submittedName>
</protein>
<accession>A0A9W9ZZR4</accession>
<proteinExistence type="predicted"/>
<comment type="caution">
    <text evidence="1">The sequence shown here is derived from an EMBL/GenBank/DDBJ whole genome shotgun (WGS) entry which is preliminary data.</text>
</comment>
<reference evidence="1" key="1">
    <citation type="submission" date="2023-01" db="EMBL/GenBank/DDBJ databases">
        <title>Genome assembly of the deep-sea coral Lophelia pertusa.</title>
        <authorList>
            <person name="Herrera S."/>
            <person name="Cordes E."/>
        </authorList>
    </citation>
    <scope>NUCLEOTIDE SEQUENCE</scope>
    <source>
        <strain evidence="1">USNM1676648</strain>
        <tissue evidence="1">Polyp</tissue>
    </source>
</reference>
<keyword evidence="2" id="KW-1185">Reference proteome</keyword>
<name>A0A9W9ZZR4_9CNID</name>